<dbReference type="CDD" id="cd00009">
    <property type="entry name" value="AAA"/>
    <property type="match status" value="1"/>
</dbReference>
<sequence>MNTNRNDPLAFGVLVLDTKGEVICATDLARDDAVQKRILERYRNEDRRRGMLALEGEPKLIATFRAGDDATMFFIQNAASKSTLFDFVANVDFAHAVFDYFLNNPYESVVVVDDQARVRYIPPVHERFFGIEHGEAIGKKVTDVIENTNLHEVVRTGKAEIGKLQEMGGVTRVVARIPLIENGKTLGALGRVMFKGPETVVELSKEVVKLRSEVEFYRKELSGLKRRTFGLDNMVGNSDAIRQLKADIAKVAPLSVPVLIIGESGTGKELAAHAIHALSKRSENPMVFVNAAALPASLVESELFGYEGGAFTGAERKGRKGKFELADQSSLFFDEIGDMPAEVQVKLLRVLQDDIFERVGGDRPRHSDFRLISATNRNFQEMIAHGEFRLDLYYRISGVTIRMPSLRERPEDIPELVQSFLVAFAERHRTPVKGVDSRVYSYLKELSWPGNVRQLLHEVEKAAIFCDGPEIALDNFRLMPQELGERPIPASPVEAGARASASGKIQDAIEEMEKSMIRDAMVKYKGNKKKVAEELGISRAYLYKKLSEEGPALT</sequence>
<dbReference type="Gene3D" id="3.40.50.300">
    <property type="entry name" value="P-loop containing nucleotide triphosphate hydrolases"/>
    <property type="match status" value="1"/>
</dbReference>
<reference evidence="9" key="1">
    <citation type="submission" date="2018-09" db="EMBL/GenBank/DDBJ databases">
        <authorList>
            <person name="Zhu H."/>
        </authorList>
    </citation>
    <scope>NUCLEOTIDE SEQUENCE [LARGE SCALE GENOMIC DNA]</scope>
    <source>
        <strain evidence="9">K1R23-30</strain>
    </source>
</reference>
<keyword evidence="1" id="KW-0547">Nucleotide-binding</keyword>
<dbReference type="PROSITE" id="PS50112">
    <property type="entry name" value="PAS"/>
    <property type="match status" value="1"/>
</dbReference>
<gene>
    <name evidence="8" type="ORF">D3871_23990</name>
</gene>
<feature type="domain" description="Sigma-54 factor interaction" evidence="6">
    <location>
        <begin position="234"/>
        <end position="464"/>
    </location>
</feature>
<dbReference type="InterPro" id="IPR025944">
    <property type="entry name" value="Sigma_54_int_dom_CS"/>
</dbReference>
<dbReference type="AlphaFoldDB" id="A0A3A3FFD5"/>
<dbReference type="InterPro" id="IPR003593">
    <property type="entry name" value="AAA+_ATPase"/>
</dbReference>
<dbReference type="Gene3D" id="1.10.10.60">
    <property type="entry name" value="Homeodomain-like"/>
    <property type="match status" value="1"/>
</dbReference>
<evidence type="ECO:0000256" key="2">
    <source>
        <dbReference type="ARBA" id="ARBA00022840"/>
    </source>
</evidence>
<dbReference type="GO" id="GO:0005524">
    <property type="term" value="F:ATP binding"/>
    <property type="evidence" value="ECO:0007669"/>
    <property type="project" value="UniProtKB-KW"/>
</dbReference>
<dbReference type="PANTHER" id="PTHR32071">
    <property type="entry name" value="TRANSCRIPTIONAL REGULATORY PROTEIN"/>
    <property type="match status" value="1"/>
</dbReference>
<dbReference type="FunFam" id="3.40.50.300:FF:000006">
    <property type="entry name" value="DNA-binding transcriptional regulator NtrC"/>
    <property type="match status" value="1"/>
</dbReference>
<dbReference type="PRINTS" id="PR01590">
    <property type="entry name" value="HTHFIS"/>
</dbReference>
<keyword evidence="4" id="KW-0804">Transcription</keyword>
<evidence type="ECO:0000256" key="4">
    <source>
        <dbReference type="ARBA" id="ARBA00023163"/>
    </source>
</evidence>
<evidence type="ECO:0000259" key="7">
    <source>
        <dbReference type="PROSITE" id="PS50112"/>
    </source>
</evidence>
<dbReference type="SUPFAM" id="SSF52540">
    <property type="entry name" value="P-loop containing nucleoside triphosphate hydrolases"/>
    <property type="match status" value="1"/>
</dbReference>
<dbReference type="Gene3D" id="3.30.450.20">
    <property type="entry name" value="PAS domain"/>
    <property type="match status" value="1"/>
</dbReference>
<dbReference type="SMART" id="SM00382">
    <property type="entry name" value="AAA"/>
    <property type="match status" value="1"/>
</dbReference>
<proteinExistence type="predicted"/>
<evidence type="ECO:0000256" key="1">
    <source>
        <dbReference type="ARBA" id="ARBA00022741"/>
    </source>
</evidence>
<feature type="coiled-coil region" evidence="5">
    <location>
        <begin position="200"/>
        <end position="227"/>
    </location>
</feature>
<dbReference type="InterPro" id="IPR002078">
    <property type="entry name" value="Sigma_54_int"/>
</dbReference>
<dbReference type="InterPro" id="IPR035965">
    <property type="entry name" value="PAS-like_dom_sf"/>
</dbReference>
<dbReference type="InterPro" id="IPR058031">
    <property type="entry name" value="AAA_lid_NorR"/>
</dbReference>
<evidence type="ECO:0000313" key="9">
    <source>
        <dbReference type="Proteomes" id="UP000265955"/>
    </source>
</evidence>
<dbReference type="EMBL" id="QYUO01000003">
    <property type="protein sequence ID" value="RJF91757.1"/>
    <property type="molecule type" value="Genomic_DNA"/>
</dbReference>
<evidence type="ECO:0000313" key="8">
    <source>
        <dbReference type="EMBL" id="RJF91757.1"/>
    </source>
</evidence>
<dbReference type="InterPro" id="IPR009057">
    <property type="entry name" value="Homeodomain-like_sf"/>
</dbReference>
<dbReference type="PROSITE" id="PS00688">
    <property type="entry name" value="SIGMA54_INTERACT_3"/>
    <property type="match status" value="1"/>
</dbReference>
<dbReference type="PROSITE" id="PS50045">
    <property type="entry name" value="SIGMA54_INTERACT_4"/>
    <property type="match status" value="1"/>
</dbReference>
<dbReference type="SUPFAM" id="SSF55785">
    <property type="entry name" value="PYP-like sensor domain (PAS domain)"/>
    <property type="match status" value="1"/>
</dbReference>
<dbReference type="Pfam" id="PF02954">
    <property type="entry name" value="HTH_8"/>
    <property type="match status" value="1"/>
</dbReference>
<dbReference type="OrthoDB" id="9761705at2"/>
<keyword evidence="5" id="KW-0175">Coiled coil</keyword>
<dbReference type="SUPFAM" id="SSF46689">
    <property type="entry name" value="Homeodomain-like"/>
    <property type="match status" value="1"/>
</dbReference>
<dbReference type="Gene3D" id="1.10.8.60">
    <property type="match status" value="1"/>
</dbReference>
<keyword evidence="2" id="KW-0067">ATP-binding</keyword>
<evidence type="ECO:0000259" key="6">
    <source>
        <dbReference type="PROSITE" id="PS50045"/>
    </source>
</evidence>
<dbReference type="GO" id="GO:0043565">
    <property type="term" value="F:sequence-specific DNA binding"/>
    <property type="evidence" value="ECO:0007669"/>
    <property type="project" value="InterPro"/>
</dbReference>
<dbReference type="Pfam" id="PF25601">
    <property type="entry name" value="AAA_lid_14"/>
    <property type="match status" value="1"/>
</dbReference>
<evidence type="ECO:0000256" key="5">
    <source>
        <dbReference type="SAM" id="Coils"/>
    </source>
</evidence>
<keyword evidence="9" id="KW-1185">Reference proteome</keyword>
<feature type="domain" description="PAS" evidence="7">
    <location>
        <begin position="94"/>
        <end position="145"/>
    </location>
</feature>
<comment type="caution">
    <text evidence="8">The sequence shown here is derived from an EMBL/GenBank/DDBJ whole genome shotgun (WGS) entry which is preliminary data.</text>
</comment>
<dbReference type="RefSeq" id="WP_119771655.1">
    <property type="nucleotide sequence ID" value="NZ_QYUO01000003.1"/>
</dbReference>
<evidence type="ECO:0000256" key="3">
    <source>
        <dbReference type="ARBA" id="ARBA00023015"/>
    </source>
</evidence>
<dbReference type="InterPro" id="IPR000014">
    <property type="entry name" value="PAS"/>
</dbReference>
<dbReference type="Pfam" id="PF00158">
    <property type="entry name" value="Sigma54_activat"/>
    <property type="match status" value="1"/>
</dbReference>
<name>A0A3A3FFD5_9BURK</name>
<dbReference type="GO" id="GO:0006355">
    <property type="term" value="P:regulation of DNA-templated transcription"/>
    <property type="evidence" value="ECO:0007669"/>
    <property type="project" value="InterPro"/>
</dbReference>
<dbReference type="InterPro" id="IPR002197">
    <property type="entry name" value="HTH_Fis"/>
</dbReference>
<protein>
    <submittedName>
        <fullName evidence="8">AAA family ATPase</fullName>
    </submittedName>
</protein>
<keyword evidence="3" id="KW-0805">Transcription regulation</keyword>
<organism evidence="8 9">
    <name type="scientific">Noviherbaspirillum saxi</name>
    <dbReference type="NCBI Taxonomy" id="2320863"/>
    <lineage>
        <taxon>Bacteria</taxon>
        <taxon>Pseudomonadati</taxon>
        <taxon>Pseudomonadota</taxon>
        <taxon>Betaproteobacteria</taxon>
        <taxon>Burkholderiales</taxon>
        <taxon>Oxalobacteraceae</taxon>
        <taxon>Noviherbaspirillum</taxon>
    </lineage>
</organism>
<accession>A0A3A3FFD5</accession>
<dbReference type="InterPro" id="IPR027417">
    <property type="entry name" value="P-loop_NTPase"/>
</dbReference>
<dbReference type="Proteomes" id="UP000265955">
    <property type="component" value="Unassembled WGS sequence"/>
</dbReference>